<gene>
    <name evidence="1" type="ORF">KCV87_32730</name>
</gene>
<reference evidence="1" key="1">
    <citation type="submission" date="2021-04" db="EMBL/GenBank/DDBJ databases">
        <title>Genomic sequence of Actinosynnema pretiosum subsp. pretiosum ATCC 31280 (C-14919).</title>
        <authorList>
            <person name="Bai L."/>
            <person name="Wang X."/>
            <person name="Xiao Y."/>
        </authorList>
    </citation>
    <scope>NUCLEOTIDE SEQUENCE</scope>
    <source>
        <strain evidence="1">ATCC 31280</strain>
    </source>
</reference>
<organism evidence="1 2">
    <name type="scientific">Actinosynnema pretiosum subsp. pretiosum</name>
    <dbReference type="NCBI Taxonomy" id="103721"/>
    <lineage>
        <taxon>Bacteria</taxon>
        <taxon>Bacillati</taxon>
        <taxon>Actinomycetota</taxon>
        <taxon>Actinomycetes</taxon>
        <taxon>Pseudonocardiales</taxon>
        <taxon>Pseudonocardiaceae</taxon>
        <taxon>Actinosynnema</taxon>
    </lineage>
</organism>
<evidence type="ECO:0000313" key="2">
    <source>
        <dbReference type="Proteomes" id="UP000677152"/>
    </source>
</evidence>
<dbReference type="EMBL" id="CP073249">
    <property type="protein sequence ID" value="QUF04061.1"/>
    <property type="molecule type" value="Genomic_DNA"/>
</dbReference>
<sequence length="227" mass="25256">MLDYLHRTVGDRCELGGEVQRYHEFALADLQAEPDPVAPHLQHLGGKVVSTSRAPLAPAGTGNGEAHTVLRMMMEDIAESPMPQDREADRLRVLAHLDGLPVDAREELGQTLLEFMKTLASWDGEGVRTETRIMAPNPGSFAPMVFMVASAFNELVREVFRRRVHLAHYDHHGETATDEQTVVGVLLTPTVRPGRLWDTTMFAVAGPHGYQPEGMEEIRAEFIRSRP</sequence>
<dbReference type="AlphaFoldDB" id="A0AA45L685"/>
<evidence type="ECO:0000313" key="1">
    <source>
        <dbReference type="EMBL" id="QUF04061.1"/>
    </source>
</evidence>
<name>A0AA45L685_9PSEU</name>
<protein>
    <submittedName>
        <fullName evidence="1">Uncharacterized protein</fullName>
    </submittedName>
</protein>
<accession>A0AA45L685</accession>
<proteinExistence type="predicted"/>
<dbReference type="Proteomes" id="UP000677152">
    <property type="component" value="Chromosome"/>
</dbReference>